<organism evidence="2 3">
    <name type="scientific">Macleaya cordata</name>
    <name type="common">Five-seeded plume-poppy</name>
    <name type="synonym">Bocconia cordata</name>
    <dbReference type="NCBI Taxonomy" id="56857"/>
    <lineage>
        <taxon>Eukaryota</taxon>
        <taxon>Viridiplantae</taxon>
        <taxon>Streptophyta</taxon>
        <taxon>Embryophyta</taxon>
        <taxon>Tracheophyta</taxon>
        <taxon>Spermatophyta</taxon>
        <taxon>Magnoliopsida</taxon>
        <taxon>Ranunculales</taxon>
        <taxon>Papaveraceae</taxon>
        <taxon>Papaveroideae</taxon>
        <taxon>Macleaya</taxon>
    </lineage>
</organism>
<accession>A0A200PUV8</accession>
<dbReference type="STRING" id="56857.A0A200PUV8"/>
<dbReference type="FunCoup" id="A0A200PUV8">
    <property type="interactions" value="267"/>
</dbReference>
<dbReference type="Proteomes" id="UP000195402">
    <property type="component" value="Unassembled WGS sequence"/>
</dbReference>
<proteinExistence type="predicted"/>
<dbReference type="OrthoDB" id="1863475at2759"/>
<sequence length="115" mass="12250">MGGTHMMKRIPSIKFPQRHPKPSGLVFLLSSFPFAGNLGFQIINGSIQGSASQPQGGSAADDVHHTFSLSSKVPAAPTNTSVGGKASLQPKRTPVSDKEIEAIMRSPCRLRSHDQ</sequence>
<dbReference type="AlphaFoldDB" id="A0A200PUV8"/>
<evidence type="ECO:0000256" key="1">
    <source>
        <dbReference type="SAM" id="MobiDB-lite"/>
    </source>
</evidence>
<keyword evidence="3" id="KW-1185">Reference proteome</keyword>
<feature type="region of interest" description="Disordered" evidence="1">
    <location>
        <begin position="47"/>
        <end position="115"/>
    </location>
</feature>
<dbReference type="EMBL" id="MVGT01004035">
    <property type="protein sequence ID" value="OVA01965.1"/>
    <property type="molecule type" value="Genomic_DNA"/>
</dbReference>
<gene>
    <name evidence="2" type="ORF">BVC80_9079g112</name>
</gene>
<reference evidence="2 3" key="1">
    <citation type="journal article" date="2017" name="Mol. Plant">
        <title>The Genome of Medicinal Plant Macleaya cordata Provides New Insights into Benzylisoquinoline Alkaloids Metabolism.</title>
        <authorList>
            <person name="Liu X."/>
            <person name="Liu Y."/>
            <person name="Huang P."/>
            <person name="Ma Y."/>
            <person name="Qing Z."/>
            <person name="Tang Q."/>
            <person name="Cao H."/>
            <person name="Cheng P."/>
            <person name="Zheng Y."/>
            <person name="Yuan Z."/>
            <person name="Zhou Y."/>
            <person name="Liu J."/>
            <person name="Tang Z."/>
            <person name="Zhuo Y."/>
            <person name="Zhang Y."/>
            <person name="Yu L."/>
            <person name="Huang J."/>
            <person name="Yang P."/>
            <person name="Peng Q."/>
            <person name="Zhang J."/>
            <person name="Jiang W."/>
            <person name="Zhang Z."/>
            <person name="Lin K."/>
            <person name="Ro D.K."/>
            <person name="Chen X."/>
            <person name="Xiong X."/>
            <person name="Shang Y."/>
            <person name="Huang S."/>
            <person name="Zeng J."/>
        </authorList>
    </citation>
    <scope>NUCLEOTIDE SEQUENCE [LARGE SCALE GENOMIC DNA]</scope>
    <source>
        <strain evidence="3">cv. BLH2017</strain>
        <tissue evidence="2">Root</tissue>
    </source>
</reference>
<evidence type="ECO:0000313" key="3">
    <source>
        <dbReference type="Proteomes" id="UP000195402"/>
    </source>
</evidence>
<dbReference type="InParanoid" id="A0A200PUV8"/>
<feature type="compositionally biased region" description="Polar residues" evidence="1">
    <location>
        <begin position="67"/>
        <end position="82"/>
    </location>
</feature>
<protein>
    <submittedName>
        <fullName evidence="2">Uncharacterized protein</fullName>
    </submittedName>
</protein>
<dbReference type="PANTHER" id="PTHR35751">
    <property type="match status" value="1"/>
</dbReference>
<feature type="compositionally biased region" description="Polar residues" evidence="1">
    <location>
        <begin position="47"/>
        <end position="56"/>
    </location>
</feature>
<dbReference type="OMA" id="HMMKRIP"/>
<comment type="caution">
    <text evidence="2">The sequence shown here is derived from an EMBL/GenBank/DDBJ whole genome shotgun (WGS) entry which is preliminary data.</text>
</comment>
<dbReference type="PANTHER" id="PTHR35751:SF3">
    <property type="entry name" value="OS06G0530200 PROTEIN"/>
    <property type="match status" value="1"/>
</dbReference>
<evidence type="ECO:0000313" key="2">
    <source>
        <dbReference type="EMBL" id="OVA01965.1"/>
    </source>
</evidence>
<name>A0A200PUV8_MACCD</name>